<proteinExistence type="predicted"/>
<feature type="transmembrane region" description="Helical" evidence="1">
    <location>
        <begin position="12"/>
        <end position="35"/>
    </location>
</feature>
<sequence length="138" mass="15941">MSEWPLPWNYYWYMAMAIPLVGWLQLTAEPFIPACRDAPPRTPARTAVYWVTSVWLWLAPILTALLLVHGFHAPVPAWVLATSLVELYFSKQILMLPRSEEETKEQWGERQEKQELQPLVKGQRGPSGYFAWDGSHVC</sequence>
<organism evidence="2 3">
    <name type="scientific">Apiospora rasikravindrae</name>
    <dbReference type="NCBI Taxonomy" id="990691"/>
    <lineage>
        <taxon>Eukaryota</taxon>
        <taxon>Fungi</taxon>
        <taxon>Dikarya</taxon>
        <taxon>Ascomycota</taxon>
        <taxon>Pezizomycotina</taxon>
        <taxon>Sordariomycetes</taxon>
        <taxon>Xylariomycetidae</taxon>
        <taxon>Amphisphaeriales</taxon>
        <taxon>Apiosporaceae</taxon>
        <taxon>Apiospora</taxon>
    </lineage>
</organism>
<dbReference type="EMBL" id="JAQQWK010000005">
    <property type="protein sequence ID" value="KAK8041688.1"/>
    <property type="molecule type" value="Genomic_DNA"/>
</dbReference>
<gene>
    <name evidence="2" type="ORF">PG993_006211</name>
</gene>
<evidence type="ECO:0000313" key="3">
    <source>
        <dbReference type="Proteomes" id="UP001444661"/>
    </source>
</evidence>
<evidence type="ECO:0000313" key="2">
    <source>
        <dbReference type="EMBL" id="KAK8041688.1"/>
    </source>
</evidence>
<keyword evidence="1" id="KW-0812">Transmembrane</keyword>
<protein>
    <submittedName>
        <fullName evidence="2">Uncharacterized protein</fullName>
    </submittedName>
</protein>
<reference evidence="2 3" key="1">
    <citation type="submission" date="2023-01" db="EMBL/GenBank/DDBJ databases">
        <title>Analysis of 21 Apiospora genomes using comparative genomics revels a genus with tremendous synthesis potential of carbohydrate active enzymes and secondary metabolites.</title>
        <authorList>
            <person name="Sorensen T."/>
        </authorList>
    </citation>
    <scope>NUCLEOTIDE SEQUENCE [LARGE SCALE GENOMIC DNA]</scope>
    <source>
        <strain evidence="2 3">CBS 33761</strain>
    </source>
</reference>
<dbReference type="Proteomes" id="UP001444661">
    <property type="component" value="Unassembled WGS sequence"/>
</dbReference>
<feature type="transmembrane region" description="Helical" evidence="1">
    <location>
        <begin position="47"/>
        <end position="67"/>
    </location>
</feature>
<name>A0ABR1T7J1_9PEZI</name>
<comment type="caution">
    <text evidence="2">The sequence shown here is derived from an EMBL/GenBank/DDBJ whole genome shotgun (WGS) entry which is preliminary data.</text>
</comment>
<accession>A0ABR1T7J1</accession>
<keyword evidence="1" id="KW-1133">Transmembrane helix</keyword>
<keyword evidence="3" id="KW-1185">Reference proteome</keyword>
<keyword evidence="1" id="KW-0472">Membrane</keyword>
<evidence type="ECO:0000256" key="1">
    <source>
        <dbReference type="SAM" id="Phobius"/>
    </source>
</evidence>